<keyword evidence="1" id="KW-0812">Transmembrane</keyword>
<keyword evidence="1" id="KW-0472">Membrane</keyword>
<gene>
    <name evidence="2" type="ORF">PRELSG_0012300</name>
</gene>
<keyword evidence="1" id="KW-1133">Transmembrane helix</keyword>
<evidence type="ECO:0000313" key="3">
    <source>
        <dbReference type="Proteomes" id="UP000220158"/>
    </source>
</evidence>
<dbReference type="RefSeq" id="XP_028531094.1">
    <property type="nucleotide sequence ID" value="XM_028680015.1"/>
</dbReference>
<sequence length="292" mass="34716">MISCDISDTPLISRNVILNRNMNNLFGDSNNVSKNRNCTCHMLYRFIIVSIIFFLYVYPQYSYESQGNVTMGLHFSEYHSRILSQQLTNLRTIQLHNRRKFEELKDKYMNETKMVVMGMIFGMKSELMECPSLREYPNSLKFFLWLLWNDYVNLRMSYIETQDNRRFEELEKSKNPYDSFSEMYDNLMKKWVNLRLELSKNFVFFLRYAYVLLQYAYTFEGQTEYTINAENLLFEGVLGIPGAKFINRNKRMILLVKIVPDLAHDEMTKFGDKKVNRALNDLMGSISILEKS</sequence>
<evidence type="ECO:0000256" key="1">
    <source>
        <dbReference type="SAM" id="Phobius"/>
    </source>
</evidence>
<dbReference type="VEuPathDB" id="PlasmoDB:PRELSG_0012300"/>
<protein>
    <submittedName>
        <fullName evidence="2">Uncharacterized protein</fullName>
    </submittedName>
</protein>
<dbReference type="GeneID" id="39734040"/>
<reference evidence="2 3" key="1">
    <citation type="submission" date="2015-04" db="EMBL/GenBank/DDBJ databases">
        <authorList>
            <consortium name="Pathogen Informatics"/>
        </authorList>
    </citation>
    <scope>NUCLEOTIDE SEQUENCE [LARGE SCALE GENOMIC DNA]</scope>
    <source>
        <strain evidence="2 3">SGS1</strain>
    </source>
</reference>
<dbReference type="AlphaFoldDB" id="A0A1J1GK07"/>
<dbReference type="EMBL" id="CVMU01000125">
    <property type="protein sequence ID" value="CRG84468.1"/>
    <property type="molecule type" value="Genomic_DNA"/>
</dbReference>
<proteinExistence type="predicted"/>
<name>A0A1J1GK07_PLARL</name>
<keyword evidence="3" id="KW-1185">Reference proteome</keyword>
<feature type="transmembrane region" description="Helical" evidence="1">
    <location>
        <begin position="43"/>
        <end position="61"/>
    </location>
</feature>
<accession>A0A1J1GK07</accession>
<dbReference type="KEGG" id="prel:PRELSG_0012300"/>
<organism evidence="2 3">
    <name type="scientific">Plasmodium relictum</name>
    <dbReference type="NCBI Taxonomy" id="85471"/>
    <lineage>
        <taxon>Eukaryota</taxon>
        <taxon>Sar</taxon>
        <taxon>Alveolata</taxon>
        <taxon>Apicomplexa</taxon>
        <taxon>Aconoidasida</taxon>
        <taxon>Haemosporida</taxon>
        <taxon>Plasmodiidae</taxon>
        <taxon>Plasmodium</taxon>
        <taxon>Plasmodium (Haemamoeba)</taxon>
    </lineage>
</organism>
<evidence type="ECO:0000313" key="2">
    <source>
        <dbReference type="EMBL" id="CRG84468.1"/>
    </source>
</evidence>
<dbReference type="Proteomes" id="UP000220158">
    <property type="component" value="Unassembled WGS sequence"/>
</dbReference>